<proteinExistence type="predicted"/>
<evidence type="ECO:0000313" key="1">
    <source>
        <dbReference type="EMBL" id="CAD9859358.1"/>
    </source>
</evidence>
<dbReference type="AlphaFoldDB" id="A0A7S2UWK2"/>
<gene>
    <name evidence="1" type="ORF">FJAP1339_LOCUS1877</name>
</gene>
<name>A0A7S2UWK2_9STRA</name>
<accession>A0A7S2UWK2</accession>
<dbReference type="EMBL" id="HBHR01004030">
    <property type="protein sequence ID" value="CAD9859358.1"/>
    <property type="molecule type" value="Transcribed_RNA"/>
</dbReference>
<protein>
    <submittedName>
        <fullName evidence="1">Uncharacterized protein</fullName>
    </submittedName>
</protein>
<reference evidence="1" key="1">
    <citation type="submission" date="2021-01" db="EMBL/GenBank/DDBJ databases">
        <authorList>
            <person name="Corre E."/>
            <person name="Pelletier E."/>
            <person name="Niang G."/>
            <person name="Scheremetjew M."/>
            <person name="Finn R."/>
            <person name="Kale V."/>
            <person name="Holt S."/>
            <person name="Cochrane G."/>
            <person name="Meng A."/>
            <person name="Brown T."/>
            <person name="Cohen L."/>
        </authorList>
    </citation>
    <scope>NUCLEOTIDE SEQUENCE</scope>
    <source>
        <strain evidence="1">CCMP1661</strain>
    </source>
</reference>
<organism evidence="1">
    <name type="scientific">Fibrocapsa japonica</name>
    <dbReference type="NCBI Taxonomy" id="94617"/>
    <lineage>
        <taxon>Eukaryota</taxon>
        <taxon>Sar</taxon>
        <taxon>Stramenopiles</taxon>
        <taxon>Ochrophyta</taxon>
        <taxon>Raphidophyceae</taxon>
        <taxon>Chattonellales</taxon>
        <taxon>Chattonellaceae</taxon>
        <taxon>Fibrocapsa</taxon>
    </lineage>
</organism>
<sequence>MALARSTLAGVSGLKAAVSRMIARPGMQPRRKITEVLLNKENKVPSNAKVMAQDPHLHGAEDPTFLRNTDTDCFVVAFGVSCMLYGGFTLTAGSSNMANGTGKL</sequence>